<evidence type="ECO:0000313" key="1">
    <source>
        <dbReference type="EMBL" id="GFS18580.1"/>
    </source>
</evidence>
<name>A0AAV4J8E6_9GAST</name>
<dbReference type="Proteomes" id="UP000762676">
    <property type="component" value="Unassembled WGS sequence"/>
</dbReference>
<organism evidence="1 2">
    <name type="scientific">Elysia marginata</name>
    <dbReference type="NCBI Taxonomy" id="1093978"/>
    <lineage>
        <taxon>Eukaryota</taxon>
        <taxon>Metazoa</taxon>
        <taxon>Spiralia</taxon>
        <taxon>Lophotrochozoa</taxon>
        <taxon>Mollusca</taxon>
        <taxon>Gastropoda</taxon>
        <taxon>Heterobranchia</taxon>
        <taxon>Euthyneura</taxon>
        <taxon>Panpulmonata</taxon>
        <taxon>Sacoglossa</taxon>
        <taxon>Placobranchoidea</taxon>
        <taxon>Plakobranchidae</taxon>
        <taxon>Elysia</taxon>
    </lineage>
</organism>
<protein>
    <recommendedName>
        <fullName evidence="3">Fucosyltransferase N-terminal domain-containing protein</fullName>
    </recommendedName>
</protein>
<sequence>MNRFICRALVILLFLGVLTLLYIGNGLFFKAAENFYPSSEKLSKSIPKSEFILQDNSKRLYIQPDISLKQKPKYDLSESKLSPNLTRQVHKLTPVKRSGKFSGSPGQHKYFDGVVRNWHIDPQIISKFCQQTNFTQCSPPVRRTEQQKQADRAARKTPFRVTVYRPFAPNPAPPEFSECDYNNCVYAGSEVRLESDAVYIYGIGLFENVPKPAVRLPHQVFIFSEFESPNNVFQNSQIGSIDQDVLLT</sequence>
<proteinExistence type="predicted"/>
<evidence type="ECO:0000313" key="2">
    <source>
        <dbReference type="Proteomes" id="UP000762676"/>
    </source>
</evidence>
<keyword evidence="2" id="KW-1185">Reference proteome</keyword>
<gene>
    <name evidence="1" type="ORF">ElyMa_005009800</name>
</gene>
<reference evidence="1 2" key="1">
    <citation type="journal article" date="2021" name="Elife">
        <title>Chloroplast acquisition without the gene transfer in kleptoplastic sea slugs, Plakobranchus ocellatus.</title>
        <authorList>
            <person name="Maeda T."/>
            <person name="Takahashi S."/>
            <person name="Yoshida T."/>
            <person name="Shimamura S."/>
            <person name="Takaki Y."/>
            <person name="Nagai Y."/>
            <person name="Toyoda A."/>
            <person name="Suzuki Y."/>
            <person name="Arimoto A."/>
            <person name="Ishii H."/>
            <person name="Satoh N."/>
            <person name="Nishiyama T."/>
            <person name="Hasebe M."/>
            <person name="Maruyama T."/>
            <person name="Minagawa J."/>
            <person name="Obokata J."/>
            <person name="Shigenobu S."/>
        </authorList>
    </citation>
    <scope>NUCLEOTIDE SEQUENCE [LARGE SCALE GENOMIC DNA]</scope>
</reference>
<accession>A0AAV4J8E6</accession>
<evidence type="ECO:0008006" key="3">
    <source>
        <dbReference type="Google" id="ProtNLM"/>
    </source>
</evidence>
<dbReference type="EMBL" id="BMAT01010020">
    <property type="protein sequence ID" value="GFS18580.1"/>
    <property type="molecule type" value="Genomic_DNA"/>
</dbReference>
<comment type="caution">
    <text evidence="1">The sequence shown here is derived from an EMBL/GenBank/DDBJ whole genome shotgun (WGS) entry which is preliminary data.</text>
</comment>
<dbReference type="AlphaFoldDB" id="A0AAV4J8E6"/>